<evidence type="ECO:0000313" key="5">
    <source>
        <dbReference type="EMBL" id="KAJ5362081.1"/>
    </source>
</evidence>
<keyword evidence="2 3" id="KW-0040">ANK repeat</keyword>
<dbReference type="PANTHER" id="PTHR24198:SF165">
    <property type="entry name" value="ANKYRIN REPEAT-CONTAINING PROTEIN-RELATED"/>
    <property type="match status" value="1"/>
</dbReference>
<feature type="repeat" description="ANK" evidence="3">
    <location>
        <begin position="326"/>
        <end position="358"/>
    </location>
</feature>
<dbReference type="Pfam" id="PF22939">
    <property type="entry name" value="WHD_GPIID"/>
    <property type="match status" value="1"/>
</dbReference>
<feature type="repeat" description="ANK" evidence="3">
    <location>
        <begin position="457"/>
        <end position="489"/>
    </location>
</feature>
<dbReference type="PROSITE" id="PS50088">
    <property type="entry name" value="ANK_REPEAT"/>
    <property type="match status" value="11"/>
</dbReference>
<feature type="repeat" description="ANK" evidence="3">
    <location>
        <begin position="359"/>
        <end position="391"/>
    </location>
</feature>
<accession>A0A9W9V0X1</accession>
<feature type="repeat" description="ANK" evidence="3">
    <location>
        <begin position="554"/>
        <end position="586"/>
    </location>
</feature>
<dbReference type="SMART" id="SM00248">
    <property type="entry name" value="ANK"/>
    <property type="match status" value="14"/>
</dbReference>
<evidence type="ECO:0000256" key="3">
    <source>
        <dbReference type="PROSITE-ProRule" id="PRU00023"/>
    </source>
</evidence>
<sequence length="826" mass="91165">MIIVDALDECPEIIRDEFLRRMKLLDGKVRFMFTSRPHIDLPVAFTGVHRMQILAHTSDLRVFLESQISRTRFFHQHVVGDDDALREQIVQDIVAESKGMFLLACLNIKKVCSQPNKASVQRALSNLAGNIFEYYNVEIQRIEAQKEGLCNLAKQAMSFIAHAKRPLRVEELHQALRFWPGGNKLVESEHFAGKLLNVCCGLVQINEKGQLEFVHYSFQEYCKAFPSKLINNFDSKIVEVCLTYLSRDEFASGPCGDDTSFQKRLEQNAFLSYAAQYWGDHVRDSRNEHTLSVLAYLEDHQKLASGIQALYAGTHISRTRFDQYPKNVSPLHVVSYWGLASMVTLLLQQGSESTVSNSYGETPLLLAARNDQAEAVKMFLDHGVNVNEQGSSGDTSLSWAARKGSEKLIHLLLSRGATLIADSDGWSPINWAVLEGQPAALKLLLAHDFGDSIDIEMKNRALFLAADEGRDEIARILLDSGADIDAQDDNESTALDFAVAAGHDTIVEDFLLREADVNSTDSGGNTALHWAVPRARIAKILLDDGASAFEQNDAGQTALHWAARDGSIAVARLLLSHGADVHIKDENGATPLHSAALQGHEEIVNLLLESGADRNVQDIDGWTPLYSTSVQEHDTIVSLLLDTTKDCRRVMEIVTEKMEDPTKRTHLKELAEKKSQGSTVLTGLRVAAQEGHSGRLQSMIDRGAEVNAKDPAGYTALEIAALQGYAQIVQILLDSGADVNLRGSLDCPPLHYAVEQGNVASIRLLLKYGADVNADTYGTTPLMLAAKLGKQRIYRIVLEANADTDARDCTGKTDASNFWTGDLFME</sequence>
<keyword evidence="1" id="KW-0677">Repeat</keyword>
<dbReference type="Gene3D" id="1.25.40.20">
    <property type="entry name" value="Ankyrin repeat-containing domain"/>
    <property type="match status" value="6"/>
</dbReference>
<name>A0A9W9V0X1_PENBR</name>
<feature type="repeat" description="ANK" evidence="3">
    <location>
        <begin position="490"/>
        <end position="522"/>
    </location>
</feature>
<dbReference type="SUPFAM" id="SSF48403">
    <property type="entry name" value="Ankyrin repeat"/>
    <property type="match status" value="2"/>
</dbReference>
<proteinExistence type="predicted"/>
<comment type="caution">
    <text evidence="5">The sequence shown here is derived from an EMBL/GenBank/DDBJ whole genome shotgun (WGS) entry which is preliminary data.</text>
</comment>
<dbReference type="AlphaFoldDB" id="A0A9W9V0X1"/>
<keyword evidence="6" id="KW-1185">Reference proteome</keyword>
<feature type="repeat" description="ANK" evidence="3">
    <location>
        <begin position="392"/>
        <end position="424"/>
    </location>
</feature>
<evidence type="ECO:0000259" key="4">
    <source>
        <dbReference type="Pfam" id="PF22939"/>
    </source>
</evidence>
<dbReference type="PROSITE" id="PS50297">
    <property type="entry name" value="ANK_REP_REGION"/>
    <property type="match status" value="8"/>
</dbReference>
<feature type="repeat" description="ANK" evidence="3">
    <location>
        <begin position="587"/>
        <end position="619"/>
    </location>
</feature>
<feature type="repeat" description="ANK" evidence="3">
    <location>
        <begin position="712"/>
        <end position="744"/>
    </location>
</feature>
<dbReference type="EMBL" id="JAPZBR010000002">
    <property type="protein sequence ID" value="KAJ5362081.1"/>
    <property type="molecule type" value="Genomic_DNA"/>
</dbReference>
<dbReference type="PRINTS" id="PR01415">
    <property type="entry name" value="ANKYRIN"/>
</dbReference>
<organism evidence="5 6">
    <name type="scientific">Penicillium brevicompactum</name>
    <dbReference type="NCBI Taxonomy" id="5074"/>
    <lineage>
        <taxon>Eukaryota</taxon>
        <taxon>Fungi</taxon>
        <taxon>Dikarya</taxon>
        <taxon>Ascomycota</taxon>
        <taxon>Pezizomycotina</taxon>
        <taxon>Eurotiomycetes</taxon>
        <taxon>Eurotiomycetidae</taxon>
        <taxon>Eurotiales</taxon>
        <taxon>Aspergillaceae</taxon>
        <taxon>Penicillium</taxon>
    </lineage>
</organism>
<dbReference type="PANTHER" id="PTHR24198">
    <property type="entry name" value="ANKYRIN REPEAT AND PROTEIN KINASE DOMAIN-CONTAINING PROTEIN"/>
    <property type="match status" value="1"/>
</dbReference>
<evidence type="ECO:0000313" key="6">
    <source>
        <dbReference type="Proteomes" id="UP001148299"/>
    </source>
</evidence>
<dbReference type="Proteomes" id="UP001148299">
    <property type="component" value="Unassembled WGS sequence"/>
</dbReference>
<gene>
    <name evidence="5" type="ORF">N7541_002925</name>
</gene>
<dbReference type="InterPro" id="IPR002110">
    <property type="entry name" value="Ankyrin_rpt"/>
</dbReference>
<dbReference type="Pfam" id="PF00023">
    <property type="entry name" value="Ank"/>
    <property type="match status" value="1"/>
</dbReference>
<dbReference type="Pfam" id="PF12796">
    <property type="entry name" value="Ank_2"/>
    <property type="match status" value="5"/>
</dbReference>
<evidence type="ECO:0000256" key="2">
    <source>
        <dbReference type="ARBA" id="ARBA00023043"/>
    </source>
</evidence>
<reference evidence="5" key="2">
    <citation type="journal article" date="2023" name="IMA Fungus">
        <title>Comparative genomic study of the Penicillium genus elucidates a diverse pangenome and 15 lateral gene transfer events.</title>
        <authorList>
            <person name="Petersen C."/>
            <person name="Sorensen T."/>
            <person name="Nielsen M.R."/>
            <person name="Sondergaard T.E."/>
            <person name="Sorensen J.L."/>
            <person name="Fitzpatrick D.A."/>
            <person name="Frisvad J.C."/>
            <person name="Nielsen K.L."/>
        </authorList>
    </citation>
    <scope>NUCLEOTIDE SEQUENCE</scope>
    <source>
        <strain evidence="5">IBT 35675</strain>
    </source>
</reference>
<dbReference type="InterPro" id="IPR036770">
    <property type="entry name" value="Ankyrin_rpt-contain_sf"/>
</dbReference>
<feature type="repeat" description="ANK" evidence="3">
    <location>
        <begin position="749"/>
        <end position="777"/>
    </location>
</feature>
<feature type="domain" description="GPI inositol-deacylase winged helix" evidence="4">
    <location>
        <begin position="151"/>
        <end position="221"/>
    </location>
</feature>
<protein>
    <recommendedName>
        <fullName evidence="4">GPI inositol-deacylase winged helix domain-containing protein</fullName>
    </recommendedName>
</protein>
<feature type="repeat" description="ANK" evidence="3">
    <location>
        <begin position="777"/>
        <end position="809"/>
    </location>
</feature>
<dbReference type="InterPro" id="IPR054471">
    <property type="entry name" value="GPIID_WHD"/>
</dbReference>
<feature type="repeat" description="ANK" evidence="3">
    <location>
        <begin position="679"/>
        <end position="711"/>
    </location>
</feature>
<reference evidence="5" key="1">
    <citation type="submission" date="2022-12" db="EMBL/GenBank/DDBJ databases">
        <authorList>
            <person name="Petersen C."/>
        </authorList>
    </citation>
    <scope>NUCLEOTIDE SEQUENCE</scope>
    <source>
        <strain evidence="5">IBT 35675</strain>
    </source>
</reference>
<evidence type="ECO:0000256" key="1">
    <source>
        <dbReference type="ARBA" id="ARBA00022737"/>
    </source>
</evidence>